<sequence>MSTLAESRAPAGRVHVTDVERTFATTDGARTVLRDLTLDVAAGEIVAVVGPSGCGKSTLLRLIGGLDAPTAGAITLDQQGVSAHDESTAIAFQEPRLLPWRTIAQNVAIGLPRGTRGRHAQARVAELLELVGLTHAADQRPREVSGGMAQRASLARALARSPRVLLLDEPFGALDALTRLQMHDLLLDIHRAEPSTIVLVTHDVEEALYLADRVLLLRNLHAAGTEPDRPRAKVVALGSSSGMGALGSARSHERTPDLAPAPRASDGSIARLIPVPGSRPRDRGARTFTDLRTSLLEGLGVHKLTIKENA</sequence>
<feature type="domain" description="ABC transporter" evidence="5">
    <location>
        <begin position="14"/>
        <end position="244"/>
    </location>
</feature>
<dbReference type="AlphaFoldDB" id="A0A939QG38"/>
<organism evidence="6 7">
    <name type="scientific">Leucobacter tardus</name>
    <dbReference type="NCBI Taxonomy" id="501483"/>
    <lineage>
        <taxon>Bacteria</taxon>
        <taxon>Bacillati</taxon>
        <taxon>Actinomycetota</taxon>
        <taxon>Actinomycetes</taxon>
        <taxon>Micrococcales</taxon>
        <taxon>Microbacteriaceae</taxon>
        <taxon>Leucobacter</taxon>
    </lineage>
</organism>
<feature type="region of interest" description="Disordered" evidence="4">
    <location>
        <begin position="244"/>
        <end position="286"/>
    </location>
</feature>
<dbReference type="PROSITE" id="PS00211">
    <property type="entry name" value="ABC_TRANSPORTER_1"/>
    <property type="match status" value="1"/>
</dbReference>
<dbReference type="CDD" id="cd03293">
    <property type="entry name" value="ABC_NrtD_SsuB_transporters"/>
    <property type="match status" value="1"/>
</dbReference>
<evidence type="ECO:0000259" key="5">
    <source>
        <dbReference type="PROSITE" id="PS50893"/>
    </source>
</evidence>
<dbReference type="GO" id="GO:0005524">
    <property type="term" value="F:ATP binding"/>
    <property type="evidence" value="ECO:0007669"/>
    <property type="project" value="UniProtKB-KW"/>
</dbReference>
<proteinExistence type="predicted"/>
<dbReference type="Proteomes" id="UP000668403">
    <property type="component" value="Unassembled WGS sequence"/>
</dbReference>
<reference evidence="6" key="1">
    <citation type="submission" date="2021-03" db="EMBL/GenBank/DDBJ databases">
        <title>Leucobacter chromiisoli sp. nov., isolated from chromium-containing soil of chemical plant.</title>
        <authorList>
            <person name="Xu Z."/>
        </authorList>
    </citation>
    <scope>NUCLEOTIDE SEQUENCE</scope>
    <source>
        <strain evidence="6">K 70/01</strain>
    </source>
</reference>
<dbReference type="RefSeq" id="WP_208239691.1">
    <property type="nucleotide sequence ID" value="NZ_BAAAQU010000002.1"/>
</dbReference>
<dbReference type="InterPro" id="IPR027417">
    <property type="entry name" value="P-loop_NTPase"/>
</dbReference>
<dbReference type="InterPro" id="IPR003439">
    <property type="entry name" value="ABC_transporter-like_ATP-bd"/>
</dbReference>
<keyword evidence="2" id="KW-0547">Nucleotide-binding</keyword>
<dbReference type="InterPro" id="IPR017871">
    <property type="entry name" value="ABC_transporter-like_CS"/>
</dbReference>
<evidence type="ECO:0000256" key="2">
    <source>
        <dbReference type="ARBA" id="ARBA00022741"/>
    </source>
</evidence>
<evidence type="ECO:0000313" key="6">
    <source>
        <dbReference type="EMBL" id="MBO2990588.1"/>
    </source>
</evidence>
<evidence type="ECO:0000256" key="1">
    <source>
        <dbReference type="ARBA" id="ARBA00022448"/>
    </source>
</evidence>
<dbReference type="PANTHER" id="PTHR42788">
    <property type="entry name" value="TAURINE IMPORT ATP-BINDING PROTEIN-RELATED"/>
    <property type="match status" value="1"/>
</dbReference>
<keyword evidence="7" id="KW-1185">Reference proteome</keyword>
<dbReference type="Pfam" id="PF00005">
    <property type="entry name" value="ABC_tran"/>
    <property type="match status" value="1"/>
</dbReference>
<dbReference type="PROSITE" id="PS50893">
    <property type="entry name" value="ABC_TRANSPORTER_2"/>
    <property type="match status" value="1"/>
</dbReference>
<evidence type="ECO:0000313" key="7">
    <source>
        <dbReference type="Proteomes" id="UP000668403"/>
    </source>
</evidence>
<comment type="caution">
    <text evidence="6">The sequence shown here is derived from an EMBL/GenBank/DDBJ whole genome shotgun (WGS) entry which is preliminary data.</text>
</comment>
<name>A0A939QG38_9MICO</name>
<accession>A0A939QG38</accession>
<dbReference type="InterPro" id="IPR050166">
    <property type="entry name" value="ABC_transporter_ATP-bind"/>
</dbReference>
<dbReference type="SMART" id="SM00382">
    <property type="entry name" value="AAA"/>
    <property type="match status" value="1"/>
</dbReference>
<dbReference type="Gene3D" id="3.40.50.300">
    <property type="entry name" value="P-loop containing nucleotide triphosphate hydrolases"/>
    <property type="match status" value="1"/>
</dbReference>
<dbReference type="PANTHER" id="PTHR42788:SF13">
    <property type="entry name" value="ALIPHATIC SULFONATES IMPORT ATP-BINDING PROTEIN SSUB"/>
    <property type="match status" value="1"/>
</dbReference>
<keyword evidence="1" id="KW-0813">Transport</keyword>
<dbReference type="SUPFAM" id="SSF52540">
    <property type="entry name" value="P-loop containing nucleoside triphosphate hydrolases"/>
    <property type="match status" value="1"/>
</dbReference>
<protein>
    <submittedName>
        <fullName evidence="6">ABC transporter ATP-binding protein</fullName>
    </submittedName>
</protein>
<dbReference type="EMBL" id="JAGFBF010000005">
    <property type="protein sequence ID" value="MBO2990588.1"/>
    <property type="molecule type" value="Genomic_DNA"/>
</dbReference>
<keyword evidence="3 6" id="KW-0067">ATP-binding</keyword>
<evidence type="ECO:0000256" key="3">
    <source>
        <dbReference type="ARBA" id="ARBA00022840"/>
    </source>
</evidence>
<dbReference type="GO" id="GO:0016887">
    <property type="term" value="F:ATP hydrolysis activity"/>
    <property type="evidence" value="ECO:0007669"/>
    <property type="project" value="InterPro"/>
</dbReference>
<evidence type="ECO:0000256" key="4">
    <source>
        <dbReference type="SAM" id="MobiDB-lite"/>
    </source>
</evidence>
<dbReference type="InterPro" id="IPR003593">
    <property type="entry name" value="AAA+_ATPase"/>
</dbReference>
<gene>
    <name evidence="6" type="ORF">J4H85_11340</name>
</gene>